<organism evidence="4 5">
    <name type="scientific">Exophiala mesophila</name>
    <name type="common">Black yeast-like fungus</name>
    <dbReference type="NCBI Taxonomy" id="212818"/>
    <lineage>
        <taxon>Eukaryota</taxon>
        <taxon>Fungi</taxon>
        <taxon>Dikarya</taxon>
        <taxon>Ascomycota</taxon>
        <taxon>Pezizomycotina</taxon>
        <taxon>Eurotiomycetes</taxon>
        <taxon>Chaetothyriomycetidae</taxon>
        <taxon>Chaetothyriales</taxon>
        <taxon>Herpotrichiellaceae</taxon>
        <taxon>Exophiala</taxon>
    </lineage>
</organism>
<reference evidence="4 5" key="1">
    <citation type="submission" date="2017-03" db="EMBL/GenBank/DDBJ databases">
        <title>Genomes of endolithic fungi from Antarctica.</title>
        <authorList>
            <person name="Coleine C."/>
            <person name="Masonjones S."/>
            <person name="Stajich J.E."/>
        </authorList>
    </citation>
    <scope>NUCLEOTIDE SEQUENCE [LARGE SCALE GENOMIC DNA]</scope>
    <source>
        <strain evidence="4 5">CCFEE 6314</strain>
    </source>
</reference>
<keyword evidence="2" id="KW-0732">Signal</keyword>
<protein>
    <recommendedName>
        <fullName evidence="3">DUF7492 domain-containing protein</fullName>
    </recommendedName>
</protein>
<feature type="region of interest" description="Disordered" evidence="1">
    <location>
        <begin position="403"/>
        <end position="433"/>
    </location>
</feature>
<feature type="region of interest" description="Disordered" evidence="1">
    <location>
        <begin position="496"/>
        <end position="516"/>
    </location>
</feature>
<name>A0A438N8E6_EXOME</name>
<dbReference type="InterPro" id="IPR055915">
    <property type="entry name" value="DUF7492"/>
</dbReference>
<feature type="signal peptide" evidence="2">
    <location>
        <begin position="1"/>
        <end position="23"/>
    </location>
</feature>
<evidence type="ECO:0000259" key="3">
    <source>
        <dbReference type="Pfam" id="PF24320"/>
    </source>
</evidence>
<dbReference type="Pfam" id="PF24320">
    <property type="entry name" value="DUF7492"/>
    <property type="match status" value="1"/>
</dbReference>
<dbReference type="VEuPathDB" id="FungiDB:PV10_01069"/>
<gene>
    <name evidence="4" type="ORF">B0A52_04644</name>
</gene>
<feature type="compositionally biased region" description="Polar residues" evidence="1">
    <location>
        <begin position="500"/>
        <end position="516"/>
    </location>
</feature>
<feature type="domain" description="DUF7492" evidence="3">
    <location>
        <begin position="22"/>
        <end position="285"/>
    </location>
</feature>
<feature type="chain" id="PRO_5019061651" description="DUF7492 domain-containing protein" evidence="2">
    <location>
        <begin position="24"/>
        <end position="567"/>
    </location>
</feature>
<sequence>MRSHISFRSTLVGLLAIPRLALTHTWVEQMMVIAPNGTLVGQPGYPRGNVLRGTPAFGDPAMVNLIPPDGRPINVIEPSDLMCKVSQVSQSQTDGSPRLQAAPGAAVALRFQENGHVTLPDGQPGKPPNRGTVFVYGTSQPSRDDSFLAIHRQWTADGSGGDGRGVLLSTRNFDDGQCYQVNGGPLSHQRQTAFPHQFNQYMGNDLWCQQDILLPADIPVGQPYTLYWVWDWPTLPGTPGYPEGKQEIYTTCLDIDIVADSGVEVFNKAQGSSPGYVNQPLDQAAVKAQMDDIANPTAVTGQFVPFSNVPTQSQLVATTAATPPLDSTSTMPVLTSSPGPSIPFSASATGPVAGAASEASAFEATAVTTGDLDFLTVHTASSAGFGIETQTFSVLPIGETSAPQGNGNGGFAFGNGNRGSGNRGASSLNESSTLKPQVQTVALTLLIENVGNQGPQVTPAPNNNQAGLLTVTEYDPVTETIYQTVYETRYTKRDAGEYPSLSSSPNPTGLTTSTAPLVTPAPAVKARSPEAHPEEHSTAHSAFRLRARNPFIWLGWQQDSTATVSSS</sequence>
<dbReference type="OrthoDB" id="64281at2759"/>
<accession>A0A438N8E6</accession>
<evidence type="ECO:0000256" key="2">
    <source>
        <dbReference type="SAM" id="SignalP"/>
    </source>
</evidence>
<evidence type="ECO:0000256" key="1">
    <source>
        <dbReference type="SAM" id="MobiDB-lite"/>
    </source>
</evidence>
<proteinExistence type="predicted"/>
<evidence type="ECO:0000313" key="5">
    <source>
        <dbReference type="Proteomes" id="UP000288859"/>
    </source>
</evidence>
<feature type="compositionally biased region" description="Gly residues" evidence="1">
    <location>
        <begin position="406"/>
        <end position="422"/>
    </location>
</feature>
<evidence type="ECO:0000313" key="4">
    <source>
        <dbReference type="EMBL" id="RVX72046.1"/>
    </source>
</evidence>
<dbReference type="EMBL" id="NAJM01000014">
    <property type="protein sequence ID" value="RVX72046.1"/>
    <property type="molecule type" value="Genomic_DNA"/>
</dbReference>
<comment type="caution">
    <text evidence="4">The sequence shown here is derived from an EMBL/GenBank/DDBJ whole genome shotgun (WGS) entry which is preliminary data.</text>
</comment>
<dbReference type="Proteomes" id="UP000288859">
    <property type="component" value="Unassembled WGS sequence"/>
</dbReference>
<dbReference type="AlphaFoldDB" id="A0A438N8E6"/>